<dbReference type="InterPro" id="IPR013740">
    <property type="entry name" value="Redoxin"/>
</dbReference>
<evidence type="ECO:0000313" key="8">
    <source>
        <dbReference type="EMBL" id="MCZ0864125.1"/>
    </source>
</evidence>
<dbReference type="PROSITE" id="PS00194">
    <property type="entry name" value="THIOREDOXIN_1"/>
    <property type="match status" value="1"/>
</dbReference>
<dbReference type="NCBIfam" id="TIGR00385">
    <property type="entry name" value="dsbE"/>
    <property type="match status" value="1"/>
</dbReference>
<dbReference type="PANTHER" id="PTHR42852">
    <property type="entry name" value="THIOL:DISULFIDE INTERCHANGE PROTEIN DSBE"/>
    <property type="match status" value="1"/>
</dbReference>
<protein>
    <submittedName>
        <fullName evidence="8">DsbE family thiol:disulfide interchange protein</fullName>
    </submittedName>
</protein>
<keyword evidence="4" id="KW-1015">Disulfide bond</keyword>
<feature type="transmembrane region" description="Helical" evidence="6">
    <location>
        <begin position="6"/>
        <end position="24"/>
    </location>
</feature>
<dbReference type="InterPro" id="IPR050553">
    <property type="entry name" value="Thioredoxin_ResA/DsbE_sf"/>
</dbReference>
<evidence type="ECO:0000256" key="6">
    <source>
        <dbReference type="SAM" id="Phobius"/>
    </source>
</evidence>
<evidence type="ECO:0000256" key="5">
    <source>
        <dbReference type="ARBA" id="ARBA00023284"/>
    </source>
</evidence>
<comment type="subcellular location">
    <subcellularLocation>
        <location evidence="1">Cell inner membrane</location>
        <topology evidence="1">Single-pass membrane protein</topology>
        <orientation evidence="1">Periplasmic side</orientation>
    </subcellularLocation>
</comment>
<keyword evidence="6" id="KW-1133">Transmembrane helix</keyword>
<dbReference type="Pfam" id="PF08534">
    <property type="entry name" value="Redoxin"/>
    <property type="match status" value="1"/>
</dbReference>
<dbReference type="CDD" id="cd03010">
    <property type="entry name" value="TlpA_like_DsbE"/>
    <property type="match status" value="1"/>
</dbReference>
<reference evidence="8 9" key="1">
    <citation type="submission" date="2022-12" db="EMBL/GenBank/DDBJ databases">
        <title>Dasania phycosphaerae sp. nov., isolated from particulate material of the south coast of Korea.</title>
        <authorList>
            <person name="Jiang Y."/>
        </authorList>
    </citation>
    <scope>NUCLEOTIDE SEQUENCE [LARGE SCALE GENOMIC DNA]</scope>
    <source>
        <strain evidence="8 9">GY-19</strain>
    </source>
</reference>
<evidence type="ECO:0000256" key="2">
    <source>
        <dbReference type="ARBA" id="ARBA00007758"/>
    </source>
</evidence>
<keyword evidence="9" id="KW-1185">Reference proteome</keyword>
<dbReference type="PANTHER" id="PTHR42852:SF6">
    <property type="entry name" value="THIOL:DISULFIDE INTERCHANGE PROTEIN DSBE"/>
    <property type="match status" value="1"/>
</dbReference>
<keyword evidence="6" id="KW-0812">Transmembrane</keyword>
<organism evidence="8 9">
    <name type="scientific">Dasania phycosphaerae</name>
    <dbReference type="NCBI Taxonomy" id="2950436"/>
    <lineage>
        <taxon>Bacteria</taxon>
        <taxon>Pseudomonadati</taxon>
        <taxon>Pseudomonadota</taxon>
        <taxon>Gammaproteobacteria</taxon>
        <taxon>Cellvibrionales</taxon>
        <taxon>Spongiibacteraceae</taxon>
        <taxon>Dasania</taxon>
    </lineage>
</organism>
<dbReference type="Gene3D" id="3.40.30.10">
    <property type="entry name" value="Glutaredoxin"/>
    <property type="match status" value="1"/>
</dbReference>
<gene>
    <name evidence="8" type="ORF">O0V09_02865</name>
</gene>
<dbReference type="InterPro" id="IPR004799">
    <property type="entry name" value="Periplasmic_diS_OxRdtase_DsbE"/>
</dbReference>
<dbReference type="InterPro" id="IPR017937">
    <property type="entry name" value="Thioredoxin_CS"/>
</dbReference>
<dbReference type="InterPro" id="IPR036249">
    <property type="entry name" value="Thioredoxin-like_sf"/>
</dbReference>
<proteinExistence type="inferred from homology"/>
<dbReference type="GO" id="GO:0015036">
    <property type="term" value="F:disulfide oxidoreductase activity"/>
    <property type="evidence" value="ECO:0007669"/>
    <property type="project" value="InterPro"/>
</dbReference>
<dbReference type="PROSITE" id="PS51352">
    <property type="entry name" value="THIOREDOXIN_2"/>
    <property type="match status" value="1"/>
</dbReference>
<evidence type="ECO:0000256" key="1">
    <source>
        <dbReference type="ARBA" id="ARBA00004383"/>
    </source>
</evidence>
<dbReference type="GO" id="GO:0017004">
    <property type="term" value="P:cytochrome complex assembly"/>
    <property type="evidence" value="ECO:0007669"/>
    <property type="project" value="UniProtKB-KW"/>
</dbReference>
<dbReference type="SUPFAM" id="SSF52833">
    <property type="entry name" value="Thioredoxin-like"/>
    <property type="match status" value="1"/>
</dbReference>
<keyword evidence="3" id="KW-0201">Cytochrome c-type biogenesis</keyword>
<dbReference type="GO" id="GO:0005886">
    <property type="term" value="C:plasma membrane"/>
    <property type="evidence" value="ECO:0007669"/>
    <property type="project" value="UniProtKB-SubCell"/>
</dbReference>
<keyword evidence="5" id="KW-0676">Redox-active center</keyword>
<evidence type="ECO:0000256" key="3">
    <source>
        <dbReference type="ARBA" id="ARBA00022748"/>
    </source>
</evidence>
<sequence>MTRFKLFIPLIIFMLVGAFFYSTMGRISEGDYDPQALPSALLNKPLPHFALPKLENDQHLVQPKDLLGEIALINVWATWCPSCHIEHPYLNHLAKKLDVVIYGVNYKDENKEALRWLKNKGNPYRFNIVDAQGKLGLDLGVTGAPETYVIDHRGFVRMRHQGPMSGAVWTQKFLPLIERLQQEQAAHSQQEPSKG</sequence>
<dbReference type="GO" id="GO:0030288">
    <property type="term" value="C:outer membrane-bounded periplasmic space"/>
    <property type="evidence" value="ECO:0007669"/>
    <property type="project" value="InterPro"/>
</dbReference>
<dbReference type="EMBL" id="JAPTGG010000002">
    <property type="protein sequence ID" value="MCZ0864125.1"/>
    <property type="molecule type" value="Genomic_DNA"/>
</dbReference>
<comment type="caution">
    <text evidence="8">The sequence shown here is derived from an EMBL/GenBank/DDBJ whole genome shotgun (WGS) entry which is preliminary data.</text>
</comment>
<dbReference type="RefSeq" id="WP_258330282.1">
    <property type="nucleotide sequence ID" value="NZ_JAPTGG010000002.1"/>
</dbReference>
<name>A0A9J6RJH6_9GAMM</name>
<accession>A0A9J6RJH6</accession>
<dbReference type="InterPro" id="IPR013766">
    <property type="entry name" value="Thioredoxin_domain"/>
</dbReference>
<comment type="similarity">
    <text evidence="2">Belongs to the thioredoxin family. DsbE subfamily.</text>
</comment>
<keyword evidence="6" id="KW-0472">Membrane</keyword>
<evidence type="ECO:0000313" key="9">
    <source>
        <dbReference type="Proteomes" id="UP001069090"/>
    </source>
</evidence>
<dbReference type="AlphaFoldDB" id="A0A9J6RJH6"/>
<feature type="domain" description="Thioredoxin" evidence="7">
    <location>
        <begin position="40"/>
        <end position="182"/>
    </location>
</feature>
<evidence type="ECO:0000259" key="7">
    <source>
        <dbReference type="PROSITE" id="PS51352"/>
    </source>
</evidence>
<dbReference type="Proteomes" id="UP001069090">
    <property type="component" value="Unassembled WGS sequence"/>
</dbReference>
<evidence type="ECO:0000256" key="4">
    <source>
        <dbReference type="ARBA" id="ARBA00023157"/>
    </source>
</evidence>